<dbReference type="AlphaFoldDB" id="A0A081I8Y8"/>
<gene>
    <name evidence="2" type="ORF">YYE_05005</name>
</gene>
<evidence type="ECO:0000313" key="3">
    <source>
        <dbReference type="Proteomes" id="UP000030681"/>
    </source>
</evidence>
<protein>
    <recommendedName>
        <fullName evidence="4">Fam-c protein</fullName>
    </recommendedName>
</protein>
<evidence type="ECO:0000256" key="1">
    <source>
        <dbReference type="SAM" id="SignalP"/>
    </source>
</evidence>
<dbReference type="EMBL" id="KL446987">
    <property type="protein sequence ID" value="KEG00146.1"/>
    <property type="molecule type" value="Genomic_DNA"/>
</dbReference>
<name>A0A081I8Y8_PLAVN</name>
<dbReference type="Proteomes" id="UP000030681">
    <property type="component" value="Unassembled WGS sequence"/>
</dbReference>
<reference evidence="2 3" key="1">
    <citation type="submission" date="2013-02" db="EMBL/GenBank/DDBJ databases">
        <title>The Genome Sequence of Plasmodium vinckei vinckei.</title>
        <authorList>
            <consortium name="The Broad Institute Genome Sequencing Platform"/>
            <consortium name="The Broad Institute Genome Sequencing Center for Infectious Disease"/>
            <person name="Neafsey D."/>
            <person name="Cheeseman I."/>
            <person name="Volkman S."/>
            <person name="Adams J."/>
            <person name="Walker B."/>
            <person name="Young S.K."/>
            <person name="Zeng Q."/>
            <person name="Gargeya S."/>
            <person name="Fitzgerald M."/>
            <person name="Haas B."/>
            <person name="Abouelleil A."/>
            <person name="Alvarado L."/>
            <person name="Arachchi H.M."/>
            <person name="Berlin A.M."/>
            <person name="Chapman S.B."/>
            <person name="Dewar J."/>
            <person name="Goldberg J."/>
            <person name="Griggs A."/>
            <person name="Gujja S."/>
            <person name="Hansen M."/>
            <person name="Howarth C."/>
            <person name="Imamovic A."/>
            <person name="Larimer J."/>
            <person name="McCowan C."/>
            <person name="Murphy C."/>
            <person name="Neiman D."/>
            <person name="Pearson M."/>
            <person name="Priest M."/>
            <person name="Roberts A."/>
            <person name="Saif S."/>
            <person name="Shea T."/>
            <person name="Sisk P."/>
            <person name="Sykes S."/>
            <person name="Wortman J."/>
            <person name="Nusbaum C."/>
            <person name="Birren B."/>
        </authorList>
    </citation>
    <scope>NUCLEOTIDE SEQUENCE [LARGE SCALE GENOMIC DNA]</scope>
    <source>
        <strain evidence="3">vinckei</strain>
    </source>
</reference>
<evidence type="ECO:0008006" key="4">
    <source>
        <dbReference type="Google" id="ProtNLM"/>
    </source>
</evidence>
<accession>A0A081I8Y8</accession>
<organism evidence="2 3">
    <name type="scientific">Plasmodium vinckei vinckei</name>
    <dbReference type="NCBI Taxonomy" id="54757"/>
    <lineage>
        <taxon>Eukaryota</taxon>
        <taxon>Sar</taxon>
        <taxon>Alveolata</taxon>
        <taxon>Apicomplexa</taxon>
        <taxon>Aconoidasida</taxon>
        <taxon>Haemosporida</taxon>
        <taxon>Plasmodiidae</taxon>
        <taxon>Plasmodium</taxon>
        <taxon>Plasmodium (Vinckeia)</taxon>
    </lineage>
</organism>
<keyword evidence="1" id="KW-0732">Signal</keyword>
<evidence type="ECO:0000313" key="2">
    <source>
        <dbReference type="EMBL" id="KEG00146.1"/>
    </source>
</evidence>
<feature type="chain" id="PRO_5001758104" description="Fam-c protein" evidence="1">
    <location>
        <begin position="26"/>
        <end position="110"/>
    </location>
</feature>
<sequence>MNKRYIKIGLTLLRLVGFMENVAFAGKTDAYGAKDINDVHQKNDEYQKCKDKECKDIYETFAAIDHTKETLELLLKLADNTDGYSVNSTKNKNKIIYSKKIGKILYWAIL</sequence>
<proteinExistence type="predicted"/>
<feature type="signal peptide" evidence="1">
    <location>
        <begin position="1"/>
        <end position="25"/>
    </location>
</feature>